<gene>
    <name evidence="2" type="ORF">C3L24_02305</name>
</gene>
<dbReference type="EMBL" id="PQCO01000105">
    <property type="protein sequence ID" value="PUE04890.1"/>
    <property type="molecule type" value="Genomic_DNA"/>
</dbReference>
<feature type="compositionally biased region" description="Basic residues" evidence="1">
    <location>
        <begin position="32"/>
        <end position="59"/>
    </location>
</feature>
<accession>A0A6N4DYE7</accession>
<feature type="compositionally biased region" description="Basic residues" evidence="1">
    <location>
        <begin position="69"/>
        <end position="81"/>
    </location>
</feature>
<name>A0A6N4DYE7_9GAMM</name>
<organism evidence="2 3">
    <name type="scientific">Candidatus Sedimenticola endophacoides</name>
    <dbReference type="NCBI Taxonomy" id="2548426"/>
    <lineage>
        <taxon>Bacteria</taxon>
        <taxon>Pseudomonadati</taxon>
        <taxon>Pseudomonadota</taxon>
        <taxon>Gammaproteobacteria</taxon>
        <taxon>Chromatiales</taxon>
        <taxon>Sedimenticolaceae</taxon>
        <taxon>Sedimenticola</taxon>
    </lineage>
</organism>
<comment type="caution">
    <text evidence="2">The sequence shown here is derived from an EMBL/GenBank/DDBJ whole genome shotgun (WGS) entry which is preliminary data.</text>
</comment>
<feature type="compositionally biased region" description="Basic and acidic residues" evidence="1">
    <location>
        <begin position="17"/>
        <end position="31"/>
    </location>
</feature>
<dbReference type="AlphaFoldDB" id="A0A6N4DYE7"/>
<feature type="region of interest" description="Disordered" evidence="1">
    <location>
        <begin position="1"/>
        <end position="81"/>
    </location>
</feature>
<evidence type="ECO:0000256" key="1">
    <source>
        <dbReference type="SAM" id="MobiDB-lite"/>
    </source>
</evidence>
<dbReference type="Proteomes" id="UP000250928">
    <property type="component" value="Unassembled WGS sequence"/>
</dbReference>
<proteinExistence type="predicted"/>
<reference evidence="2 3" key="1">
    <citation type="submission" date="2018-01" db="EMBL/GenBank/DDBJ databases">
        <title>Novel co-symbiosis in the lucinid bivalve Phacoides pectinatus.</title>
        <authorList>
            <person name="Lim S.J."/>
            <person name="Davis B.G."/>
            <person name="Gill D.E."/>
            <person name="Engel A.S."/>
            <person name="Anderson L.C."/>
            <person name="Campbell B.J."/>
        </authorList>
    </citation>
    <scope>NUCLEOTIDE SEQUENCE [LARGE SCALE GENOMIC DNA]</scope>
    <source>
        <strain evidence="2">N3_P5</strain>
    </source>
</reference>
<evidence type="ECO:0000313" key="3">
    <source>
        <dbReference type="Proteomes" id="UP000250928"/>
    </source>
</evidence>
<protein>
    <submittedName>
        <fullName evidence="2">Uncharacterized protein</fullName>
    </submittedName>
</protein>
<evidence type="ECO:0000313" key="2">
    <source>
        <dbReference type="EMBL" id="PUE04890.1"/>
    </source>
</evidence>
<sequence>MADEEQNKDPGAVNGPGEDRAVTTADAGEKAPRKKAARKKAAKKKAAPKKKAARKKGRCKALPGAGRCARSRRKHSRHSPR</sequence>